<organism evidence="4 5">
    <name type="scientific">Fibrobacter succinogenes</name>
    <name type="common">Bacteroides succinogenes</name>
    <dbReference type="NCBI Taxonomy" id="833"/>
    <lineage>
        <taxon>Bacteria</taxon>
        <taxon>Pseudomonadati</taxon>
        <taxon>Fibrobacterota</taxon>
        <taxon>Fibrobacteria</taxon>
        <taxon>Fibrobacterales</taxon>
        <taxon>Fibrobacteraceae</taxon>
        <taxon>Fibrobacter</taxon>
    </lineage>
</organism>
<sequence>MPIRITGGSLRGRNIESPDTMKTRPTASRTREALFNILQGVDGFRMLDLFAGSGIMGLEALSRGAASVTAVELARVQAKMIERSYKSVGMDSRLRLLETSVLTLKKEIVCADGGFDLIYADPPFKDLDYPDLRPFIEWLNPGGVAVFEAPSRKLPEWAKGEDFQGQVRRYGESSLIIFRA</sequence>
<feature type="region of interest" description="Disordered" evidence="3">
    <location>
        <begin position="1"/>
        <end position="26"/>
    </location>
</feature>
<reference evidence="4 5" key="1">
    <citation type="submission" date="2017-08" db="EMBL/GenBank/DDBJ databases">
        <authorList>
            <person name="de Groot N.N."/>
        </authorList>
    </citation>
    <scope>NUCLEOTIDE SEQUENCE [LARGE SCALE GENOMIC DNA]</scope>
    <source>
        <strain evidence="4 5">HM2</strain>
    </source>
</reference>
<keyword evidence="2 4" id="KW-0808">Transferase</keyword>
<dbReference type="Gene3D" id="3.40.50.150">
    <property type="entry name" value="Vaccinia Virus protein VP39"/>
    <property type="match status" value="1"/>
</dbReference>
<evidence type="ECO:0000256" key="3">
    <source>
        <dbReference type="SAM" id="MobiDB-lite"/>
    </source>
</evidence>
<name>A0A380RXD3_FIBSU</name>
<protein>
    <submittedName>
        <fullName evidence="4">16S rRNA (Guanine966-N2)-methyltransferase</fullName>
    </submittedName>
</protein>
<dbReference type="SUPFAM" id="SSF53335">
    <property type="entry name" value="S-adenosyl-L-methionine-dependent methyltransferases"/>
    <property type="match status" value="1"/>
</dbReference>
<dbReference type="InterPro" id="IPR029063">
    <property type="entry name" value="SAM-dependent_MTases_sf"/>
</dbReference>
<evidence type="ECO:0000313" key="5">
    <source>
        <dbReference type="Proteomes" id="UP000255423"/>
    </source>
</evidence>
<dbReference type="GO" id="GO:0003676">
    <property type="term" value="F:nucleic acid binding"/>
    <property type="evidence" value="ECO:0007669"/>
    <property type="project" value="InterPro"/>
</dbReference>
<dbReference type="EMBL" id="UHJL01000001">
    <property type="protein sequence ID" value="SUQ19647.1"/>
    <property type="molecule type" value="Genomic_DNA"/>
</dbReference>
<evidence type="ECO:0000256" key="2">
    <source>
        <dbReference type="ARBA" id="ARBA00022679"/>
    </source>
</evidence>
<accession>A0A380RXD3</accession>
<dbReference type="PROSITE" id="PS00092">
    <property type="entry name" value="N6_MTASE"/>
    <property type="match status" value="1"/>
</dbReference>
<dbReference type="InterPro" id="IPR004398">
    <property type="entry name" value="RNA_MeTrfase_RsmD"/>
</dbReference>
<dbReference type="PANTHER" id="PTHR43542">
    <property type="entry name" value="METHYLTRANSFERASE"/>
    <property type="match status" value="1"/>
</dbReference>
<dbReference type="NCBIfam" id="TIGR00095">
    <property type="entry name" value="16S rRNA (guanine(966)-N(2))-methyltransferase RsmD"/>
    <property type="match status" value="1"/>
</dbReference>
<keyword evidence="1 4" id="KW-0489">Methyltransferase</keyword>
<dbReference type="GO" id="GO:0008168">
    <property type="term" value="F:methyltransferase activity"/>
    <property type="evidence" value="ECO:0007669"/>
    <property type="project" value="UniProtKB-KW"/>
</dbReference>
<dbReference type="GO" id="GO:0031167">
    <property type="term" value="P:rRNA methylation"/>
    <property type="evidence" value="ECO:0007669"/>
    <property type="project" value="InterPro"/>
</dbReference>
<evidence type="ECO:0000313" key="4">
    <source>
        <dbReference type="EMBL" id="SUQ19647.1"/>
    </source>
</evidence>
<dbReference type="Proteomes" id="UP000255423">
    <property type="component" value="Unassembled WGS sequence"/>
</dbReference>
<dbReference type="PIRSF" id="PIRSF004553">
    <property type="entry name" value="CHP00095"/>
    <property type="match status" value="1"/>
</dbReference>
<gene>
    <name evidence="4" type="ORF">SAMN05661053_0887</name>
</gene>
<evidence type="ECO:0000256" key="1">
    <source>
        <dbReference type="ARBA" id="ARBA00022603"/>
    </source>
</evidence>
<dbReference type="CDD" id="cd02440">
    <property type="entry name" value="AdoMet_MTases"/>
    <property type="match status" value="1"/>
</dbReference>
<proteinExistence type="predicted"/>
<dbReference type="AlphaFoldDB" id="A0A380RXD3"/>
<dbReference type="PANTHER" id="PTHR43542:SF1">
    <property type="entry name" value="METHYLTRANSFERASE"/>
    <property type="match status" value="1"/>
</dbReference>
<feature type="compositionally biased region" description="Basic and acidic residues" evidence="3">
    <location>
        <begin position="13"/>
        <end position="22"/>
    </location>
</feature>
<dbReference type="RefSeq" id="WP_109572225.1">
    <property type="nucleotide sequence ID" value="NZ_UHJL01000001.1"/>
</dbReference>
<dbReference type="InterPro" id="IPR002052">
    <property type="entry name" value="DNA_methylase_N6_adenine_CS"/>
</dbReference>
<dbReference type="Pfam" id="PF03602">
    <property type="entry name" value="Cons_hypoth95"/>
    <property type="match status" value="1"/>
</dbReference>